<sequence length="163" mass="19229">MLMHKDNQSETTKNSGLLFVTPELSEFEQVFATVKQGIFDLVDEVFGWDDEFQRQRLHTDYQWAWFHWIVHRGERVGLICFKPYDNAYHVHLLIIFPHYQNQAIGQSVMQQLNAMGQKEQRSAITLSSFAANHAAIRFYQRLGYRITEQEADFVSMALRLDER</sequence>
<dbReference type="RefSeq" id="WP_199251583.1">
    <property type="nucleotide sequence ID" value="NZ_CABLBX010000010.1"/>
</dbReference>
<gene>
    <name evidence="2" type="ORF">NCTC11327_03088</name>
</gene>
<comment type="caution">
    <text evidence="2">The sequence shown here is derived from an EMBL/GenBank/DDBJ whole genome shotgun (WGS) entry which is preliminary data.</text>
</comment>
<protein>
    <submittedName>
        <fullName evidence="2">Acetyltransferase</fullName>
    </submittedName>
</protein>
<dbReference type="Gene3D" id="3.40.630.30">
    <property type="match status" value="1"/>
</dbReference>
<dbReference type="InterPro" id="IPR000182">
    <property type="entry name" value="GNAT_dom"/>
</dbReference>
<reference evidence="2 3" key="1">
    <citation type="submission" date="2018-06" db="EMBL/GenBank/DDBJ databases">
        <authorList>
            <consortium name="Pathogen Informatics"/>
            <person name="Doyle S."/>
        </authorList>
    </citation>
    <scope>NUCLEOTIDE SEQUENCE [LARGE SCALE GENOMIC DNA]</scope>
    <source>
        <strain evidence="2 3">NCTC11327</strain>
    </source>
</reference>
<dbReference type="AlphaFoldDB" id="A0AAX2LVE3"/>
<dbReference type="PROSITE" id="PS51186">
    <property type="entry name" value="GNAT"/>
    <property type="match status" value="1"/>
</dbReference>
<evidence type="ECO:0000313" key="3">
    <source>
        <dbReference type="Proteomes" id="UP000254626"/>
    </source>
</evidence>
<proteinExistence type="predicted"/>
<dbReference type="InterPro" id="IPR016181">
    <property type="entry name" value="Acyl_CoA_acyltransferase"/>
</dbReference>
<dbReference type="GeneID" id="29384462"/>
<name>A0AAX2LVE3_VIBFL</name>
<dbReference type="Proteomes" id="UP000254626">
    <property type="component" value="Unassembled WGS sequence"/>
</dbReference>
<evidence type="ECO:0000259" key="1">
    <source>
        <dbReference type="PROSITE" id="PS51186"/>
    </source>
</evidence>
<evidence type="ECO:0000313" key="2">
    <source>
        <dbReference type="EMBL" id="SUQ26228.1"/>
    </source>
</evidence>
<feature type="domain" description="N-acetyltransferase" evidence="1">
    <location>
        <begin position="25"/>
        <end position="161"/>
    </location>
</feature>
<dbReference type="GO" id="GO:0016747">
    <property type="term" value="F:acyltransferase activity, transferring groups other than amino-acyl groups"/>
    <property type="evidence" value="ECO:0007669"/>
    <property type="project" value="InterPro"/>
</dbReference>
<accession>A0AAX2LVE3</accession>
<organism evidence="2 3">
    <name type="scientific">Vibrio fluvialis</name>
    <dbReference type="NCBI Taxonomy" id="676"/>
    <lineage>
        <taxon>Bacteria</taxon>
        <taxon>Pseudomonadati</taxon>
        <taxon>Pseudomonadota</taxon>
        <taxon>Gammaproteobacteria</taxon>
        <taxon>Vibrionales</taxon>
        <taxon>Vibrionaceae</taxon>
        <taxon>Vibrio</taxon>
    </lineage>
</organism>
<dbReference type="EMBL" id="UHIP01000002">
    <property type="protein sequence ID" value="SUQ26228.1"/>
    <property type="molecule type" value="Genomic_DNA"/>
</dbReference>
<dbReference type="Pfam" id="PF00583">
    <property type="entry name" value="Acetyltransf_1"/>
    <property type="match status" value="1"/>
</dbReference>
<dbReference type="SUPFAM" id="SSF55729">
    <property type="entry name" value="Acyl-CoA N-acyltransferases (Nat)"/>
    <property type="match status" value="1"/>
</dbReference>